<organism evidence="2 3">
    <name type="scientific">Pulveribacter suum</name>
    <dbReference type="NCBI Taxonomy" id="2116657"/>
    <lineage>
        <taxon>Bacteria</taxon>
        <taxon>Pseudomonadati</taxon>
        <taxon>Pseudomonadota</taxon>
        <taxon>Betaproteobacteria</taxon>
        <taxon>Burkholderiales</taxon>
        <taxon>Comamonadaceae</taxon>
        <taxon>Pulveribacter</taxon>
    </lineage>
</organism>
<dbReference type="OrthoDB" id="9770826at2"/>
<dbReference type="KEGG" id="melm:C7H73_12610"/>
<evidence type="ECO:0000259" key="1">
    <source>
        <dbReference type="Pfam" id="PF07143"/>
    </source>
</evidence>
<dbReference type="InterPro" id="IPR023374">
    <property type="entry name" value="AttH-like_dom_sf"/>
</dbReference>
<dbReference type="Pfam" id="PF07143">
    <property type="entry name" value="CrtC"/>
    <property type="match status" value="1"/>
</dbReference>
<sequence length="379" mass="41028">MAPLPSAALPGWGLGRRHWMAAMAGSALGVPAGGAWALAPRTLAFPRDHGSHPGLRTEWWYITGHARAAGRLWGFQVTFFRSRVDATQGLQSQFAARQLLFAHAALSDVQGQRLQHDQRIARAGFGIAEASEIDTAVHLRDWHLVRTPTDAPGHSRYRAQVAGDGFALDLTFDSTQPVLLQGSEGLSRKGPEAAQASYYYSQPQLAVRGTLTQGGRRMALEPGGAHDNRAWLDHECSEALLHPEAVGWDWIGMNLQDGRALTAFHLRRADGSQLWAGGSVRAAGAVAAQVFAHDAVAFTPVRHWSSALSGARYPVEWKVETPAGTFSVHALLDDQELDSRGSTGAIYWEGLCELRDAAGRAVGRGYLEMTGYAQRLQLG</sequence>
<keyword evidence="3" id="KW-1185">Reference proteome</keyword>
<dbReference type="InterPro" id="IPR006311">
    <property type="entry name" value="TAT_signal"/>
</dbReference>
<accession>A0A2P1NMY8</accession>
<dbReference type="EMBL" id="CP027792">
    <property type="protein sequence ID" value="AVP58424.1"/>
    <property type="molecule type" value="Genomic_DNA"/>
</dbReference>
<dbReference type="InterPro" id="IPR010791">
    <property type="entry name" value="AttH_dom"/>
</dbReference>
<gene>
    <name evidence="2" type="ORF">C7H73_12610</name>
</gene>
<dbReference type="Proteomes" id="UP000241829">
    <property type="component" value="Chromosome"/>
</dbReference>
<proteinExistence type="predicted"/>
<dbReference type="Gene3D" id="2.40.370.10">
    <property type="entry name" value="AttH-like domain"/>
    <property type="match status" value="2"/>
</dbReference>
<dbReference type="AlphaFoldDB" id="A0A2P1NMY8"/>
<dbReference type="SUPFAM" id="SSF159245">
    <property type="entry name" value="AttH-like"/>
    <property type="match status" value="1"/>
</dbReference>
<dbReference type="PANTHER" id="PTHR38591">
    <property type="entry name" value="HYDROLASE"/>
    <property type="match status" value="1"/>
</dbReference>
<dbReference type="RefSeq" id="WP_106846972.1">
    <property type="nucleotide sequence ID" value="NZ_CP027792.1"/>
</dbReference>
<dbReference type="PANTHER" id="PTHR38591:SF1">
    <property type="entry name" value="BLL1000 PROTEIN"/>
    <property type="match status" value="1"/>
</dbReference>
<evidence type="ECO:0000313" key="3">
    <source>
        <dbReference type="Proteomes" id="UP000241829"/>
    </source>
</evidence>
<dbReference type="PROSITE" id="PS51318">
    <property type="entry name" value="TAT"/>
    <property type="match status" value="1"/>
</dbReference>
<dbReference type="Pfam" id="PF17186">
    <property type="entry name" value="Lipocalin_9"/>
    <property type="match status" value="1"/>
</dbReference>
<name>A0A2P1NMY8_9BURK</name>
<evidence type="ECO:0000313" key="2">
    <source>
        <dbReference type="EMBL" id="AVP58424.1"/>
    </source>
</evidence>
<feature type="domain" description="AttH" evidence="1">
    <location>
        <begin position="57"/>
        <end position="237"/>
    </location>
</feature>
<reference evidence="3" key="1">
    <citation type="submission" date="2018-03" db="EMBL/GenBank/DDBJ databases">
        <title>Genome sequencing of Melaminivora sp. strain SC2-7.</title>
        <authorList>
            <person name="Kim S.-J."/>
            <person name="Heo J."/>
            <person name="Ahn J.-H."/>
            <person name="Kwon S.-W."/>
        </authorList>
    </citation>
    <scope>NUCLEOTIDE SEQUENCE [LARGE SCALE GENOMIC DNA]</scope>
    <source>
        <strain evidence="3">SC2-7</strain>
    </source>
</reference>
<protein>
    <submittedName>
        <fullName evidence="2">Carotenoid 1,2-hydratase</fullName>
    </submittedName>
</protein>